<sequence length="514" mass="58440">MKQALALEIMLNGENVFLTGAAGSGKTYTLNQFINIARSMGKKISVTATTGLAATHLNGNTIHAWSGLGIHDYITPKFIDKMSKVRQETIKKTDILIIDEISMLHDFRLDMVDDVCRRIRQQEDQPFGGIQIVLCGDFFQLPPINKGINRVGNFVTHSNVWREANFTICYLEENYRQKSDELIDILNAIREGDVRRRHAEALLSRLNSDDLPLDLEDIIELHTTNIDVDIINESKLSDISEKEFTYQQTTTGAKNYVTTLQKSVLAPEFLRLKKGALVMAVRNSQNHQYVNGSIGEVIDFEKYSEYPIVAFKNGKTLTVVPESWELRDGDKKRASITQIPLRLAYAITIHKSQGMTLDSAKINLQKAFSEGMGYVALSRVKALDKIYLIGINKKALLVSDEASKIDKVLKQKSLEAEKKFSYLNEIAEKRAKGITIEENNYNKQNKSVTSWKEKLENMRKQFPNAYRPWKSSDDAELKRLFKTGNNIEYISTQLGRHPNSIKMRLQKHFGDDII</sequence>
<feature type="domain" description="AAA+ ATPase" evidence="1">
    <location>
        <begin position="12"/>
        <end position="205"/>
    </location>
</feature>
<dbReference type="GO" id="GO:0003678">
    <property type="term" value="F:DNA helicase activity"/>
    <property type="evidence" value="ECO:0007669"/>
    <property type="project" value="UniProtKB-EC"/>
</dbReference>
<reference evidence="2 3" key="2">
    <citation type="journal article" date="2020" name="Cell Rep.">
        <title>Acquisition and Adaptation of Ultra-small Parasitic Reduced Genome Bacteria to Mammalian Hosts.</title>
        <authorList>
            <person name="McLean J.S."/>
            <person name="Bor B."/>
            <person name="Kerns K.A."/>
            <person name="Liu Q."/>
            <person name="To T.T."/>
            <person name="Solden L."/>
            <person name="Hendrickson E.L."/>
            <person name="Wrighton K."/>
            <person name="Shi W."/>
            <person name="He X."/>
        </authorList>
    </citation>
    <scope>NUCLEOTIDE SEQUENCE [LARGE SCALE GENOMIC DNA]</scope>
    <source>
        <strain evidence="2 3">TM7_CMJM_G6_1_HOT_870</strain>
    </source>
</reference>
<dbReference type="SUPFAM" id="SSF52540">
    <property type="entry name" value="P-loop containing nucleoside triphosphate hydrolases"/>
    <property type="match status" value="2"/>
</dbReference>
<dbReference type="PANTHER" id="PTHR47642:SF5">
    <property type="entry name" value="ATP-DEPENDENT DNA HELICASE"/>
    <property type="match status" value="1"/>
</dbReference>
<evidence type="ECO:0000313" key="2">
    <source>
        <dbReference type="EMBL" id="RYC72366.1"/>
    </source>
</evidence>
<dbReference type="InterPro" id="IPR010285">
    <property type="entry name" value="DNA_helicase_pif1-like_DEAD"/>
</dbReference>
<gene>
    <name evidence="2" type="primary">recD2</name>
    <name evidence="2" type="ORF">G6CMJM_00573</name>
</gene>
<dbReference type="Proteomes" id="UP001190925">
    <property type="component" value="Unassembled WGS sequence"/>
</dbReference>
<dbReference type="GO" id="GO:0016787">
    <property type="term" value="F:hydrolase activity"/>
    <property type="evidence" value="ECO:0007669"/>
    <property type="project" value="UniProtKB-KW"/>
</dbReference>
<protein>
    <submittedName>
        <fullName evidence="2">ATP-dependent RecD-like DNA helicase</fullName>
        <ecNumber evidence="2">3.6.4.12</ecNumber>
    </submittedName>
</protein>
<dbReference type="InterPro" id="IPR051055">
    <property type="entry name" value="PIF1_helicase"/>
</dbReference>
<dbReference type="Gene3D" id="3.40.50.300">
    <property type="entry name" value="P-loop containing nucleotide triphosphate hydrolases"/>
    <property type="match status" value="2"/>
</dbReference>
<name>A0ABY0FHD4_9BACT</name>
<dbReference type="RefSeq" id="WP_129718964.1">
    <property type="nucleotide sequence ID" value="NZ_PRLK01000010.1"/>
</dbReference>
<reference evidence="2 3" key="1">
    <citation type="journal article" date="2018" name="bioRxiv">
        <title>Evidence of independent acquisition and adaption of ultra-small bacteria to human hosts across the highly diverse yet reduced genomes of the phylum Saccharibacteria.</title>
        <authorList>
            <person name="McLean J.S."/>
            <person name="Bor B."/>
            <person name="To T.T."/>
            <person name="Liu Q."/>
            <person name="Kearns K.A."/>
            <person name="Solden L.M."/>
            <person name="Wrighton K.C."/>
            <person name="He X."/>
            <person name="Shi W."/>
        </authorList>
    </citation>
    <scope>NUCLEOTIDE SEQUENCE [LARGE SCALE GENOMIC DNA]</scope>
    <source>
        <strain evidence="2 3">TM7_CMJM_G6_1_HOT_870</strain>
    </source>
</reference>
<dbReference type="EC" id="3.6.4.12" evidence="2"/>
<dbReference type="Pfam" id="PF05970">
    <property type="entry name" value="PIF1"/>
    <property type="match status" value="1"/>
</dbReference>
<dbReference type="EMBL" id="PRLK01000010">
    <property type="protein sequence ID" value="RYC72366.1"/>
    <property type="molecule type" value="Genomic_DNA"/>
</dbReference>
<comment type="caution">
    <text evidence="2">The sequence shown here is derived from an EMBL/GenBank/DDBJ whole genome shotgun (WGS) entry which is preliminary data.</text>
</comment>
<accession>A0ABY0FHD4</accession>
<dbReference type="CDD" id="cd18809">
    <property type="entry name" value="SF1_C_RecD"/>
    <property type="match status" value="1"/>
</dbReference>
<dbReference type="InterPro" id="IPR003593">
    <property type="entry name" value="AAA+_ATPase"/>
</dbReference>
<keyword evidence="3" id="KW-1185">Reference proteome</keyword>
<evidence type="ECO:0000259" key="1">
    <source>
        <dbReference type="SMART" id="SM00382"/>
    </source>
</evidence>
<dbReference type="InterPro" id="IPR027417">
    <property type="entry name" value="P-loop_NTPase"/>
</dbReference>
<proteinExistence type="predicted"/>
<dbReference type="SMART" id="SM00382">
    <property type="entry name" value="AAA"/>
    <property type="match status" value="1"/>
</dbReference>
<dbReference type="PANTHER" id="PTHR47642">
    <property type="entry name" value="ATP-DEPENDENT DNA HELICASE"/>
    <property type="match status" value="1"/>
</dbReference>
<organism evidence="2 3">
    <name type="scientific">Candidatus Nanogingivalis gingivitcus</name>
    <dbReference type="NCBI Taxonomy" id="2171992"/>
    <lineage>
        <taxon>Bacteria</taxon>
        <taxon>Candidatus Saccharimonadota</taxon>
        <taxon>Candidatus Nanosyncoccalia</taxon>
        <taxon>Candidatus Nanogingivales</taxon>
        <taxon>Candidatus Nanogingivalaceae</taxon>
        <taxon>Candidatus Nanogingivalis</taxon>
    </lineage>
</organism>
<keyword evidence="2" id="KW-0378">Hydrolase</keyword>
<dbReference type="CDD" id="cd18037">
    <property type="entry name" value="DEXSc_Pif1_like"/>
    <property type="match status" value="1"/>
</dbReference>
<evidence type="ECO:0000313" key="3">
    <source>
        <dbReference type="Proteomes" id="UP001190925"/>
    </source>
</evidence>